<evidence type="ECO:0000313" key="3">
    <source>
        <dbReference type="Proteomes" id="UP000230750"/>
    </source>
</evidence>
<sequence>MDVIANELIKYTDSPSKVQRKQIALELITKYKHLKEVLGSGTDGWEERIRDKMKNVRRLGRAKDASSSSSSGARKRSIAQSSLAMQNQKAKRGEVNWSPIIPDGEDDNTLKEHTEVMKKELKKKNTPNVDLIKERMEITYAQRRKLINSKPLIIEVQENYPALFSPCEIGNEFKRLTDTELHKTFESSLSKAASKILSEVKLKPQLLPIVMKHLQIEDKTVAALLVLPVVFGNESFFKLYEEETSRDYVVDAAENADLFVAVIGDVMKPKCCYIVVEKHIVFDTANIISSASSLFGLLYACNIHYTTTTLETYTFIQKFCMKLSDILKTPRRVRTFVEKIRE</sequence>
<name>A0A2G8KXB1_STIJA</name>
<feature type="region of interest" description="Disordered" evidence="1">
    <location>
        <begin position="56"/>
        <end position="108"/>
    </location>
</feature>
<dbReference type="AlphaFoldDB" id="A0A2G8KXB1"/>
<protein>
    <recommendedName>
        <fullName evidence="4">Sterile alpha motif domain-containing protein 3-like</fullName>
    </recommendedName>
</protein>
<organism evidence="2 3">
    <name type="scientific">Stichopus japonicus</name>
    <name type="common">Sea cucumber</name>
    <dbReference type="NCBI Taxonomy" id="307972"/>
    <lineage>
        <taxon>Eukaryota</taxon>
        <taxon>Metazoa</taxon>
        <taxon>Echinodermata</taxon>
        <taxon>Eleutherozoa</taxon>
        <taxon>Echinozoa</taxon>
        <taxon>Holothuroidea</taxon>
        <taxon>Aspidochirotacea</taxon>
        <taxon>Aspidochirotida</taxon>
        <taxon>Stichopodidae</taxon>
        <taxon>Apostichopus</taxon>
    </lineage>
</organism>
<dbReference type="EMBL" id="MRZV01000324">
    <property type="protein sequence ID" value="PIK52550.1"/>
    <property type="molecule type" value="Genomic_DNA"/>
</dbReference>
<evidence type="ECO:0008006" key="4">
    <source>
        <dbReference type="Google" id="ProtNLM"/>
    </source>
</evidence>
<dbReference type="PANTHER" id="PTHR31025:SF25">
    <property type="entry name" value="ZINC FINGER (C2H2)-60"/>
    <property type="match status" value="1"/>
</dbReference>
<feature type="compositionally biased region" description="Polar residues" evidence="1">
    <location>
        <begin position="78"/>
        <end position="88"/>
    </location>
</feature>
<dbReference type="OrthoDB" id="6512834at2759"/>
<evidence type="ECO:0000313" key="2">
    <source>
        <dbReference type="EMBL" id="PIK52550.1"/>
    </source>
</evidence>
<gene>
    <name evidence="2" type="ORF">BSL78_10540</name>
</gene>
<comment type="caution">
    <text evidence="2">The sequence shown here is derived from an EMBL/GenBank/DDBJ whole genome shotgun (WGS) entry which is preliminary data.</text>
</comment>
<evidence type="ECO:0000256" key="1">
    <source>
        <dbReference type="SAM" id="MobiDB-lite"/>
    </source>
</evidence>
<keyword evidence="3" id="KW-1185">Reference proteome</keyword>
<accession>A0A2G8KXB1</accession>
<dbReference type="PANTHER" id="PTHR31025">
    <property type="entry name" value="SI:CH211-196P9.1-RELATED"/>
    <property type="match status" value="1"/>
</dbReference>
<reference evidence="2 3" key="1">
    <citation type="journal article" date="2017" name="PLoS Biol.">
        <title>The sea cucumber genome provides insights into morphological evolution and visceral regeneration.</title>
        <authorList>
            <person name="Zhang X."/>
            <person name="Sun L."/>
            <person name="Yuan J."/>
            <person name="Sun Y."/>
            <person name="Gao Y."/>
            <person name="Zhang L."/>
            <person name="Li S."/>
            <person name="Dai H."/>
            <person name="Hamel J.F."/>
            <person name="Liu C."/>
            <person name="Yu Y."/>
            <person name="Liu S."/>
            <person name="Lin W."/>
            <person name="Guo K."/>
            <person name="Jin S."/>
            <person name="Xu P."/>
            <person name="Storey K.B."/>
            <person name="Huan P."/>
            <person name="Zhang T."/>
            <person name="Zhou Y."/>
            <person name="Zhang J."/>
            <person name="Lin C."/>
            <person name="Li X."/>
            <person name="Xing L."/>
            <person name="Huo D."/>
            <person name="Sun M."/>
            <person name="Wang L."/>
            <person name="Mercier A."/>
            <person name="Li F."/>
            <person name="Yang H."/>
            <person name="Xiang J."/>
        </authorList>
    </citation>
    <scope>NUCLEOTIDE SEQUENCE [LARGE SCALE GENOMIC DNA]</scope>
    <source>
        <strain evidence="2">Shaxun</strain>
        <tissue evidence="2">Muscle</tissue>
    </source>
</reference>
<proteinExistence type="predicted"/>
<dbReference type="Proteomes" id="UP000230750">
    <property type="component" value="Unassembled WGS sequence"/>
</dbReference>